<dbReference type="Proteomes" id="UP000001514">
    <property type="component" value="Unassembled WGS sequence"/>
</dbReference>
<dbReference type="InterPro" id="IPR011990">
    <property type="entry name" value="TPR-like_helical_dom_sf"/>
</dbReference>
<evidence type="ECO:0000313" key="3">
    <source>
        <dbReference type="EMBL" id="EFJ31938.1"/>
    </source>
</evidence>
<evidence type="ECO:0000256" key="2">
    <source>
        <dbReference type="PROSITE-ProRule" id="PRU00708"/>
    </source>
</evidence>
<evidence type="ECO:0000313" key="4">
    <source>
        <dbReference type="Proteomes" id="UP000001514"/>
    </source>
</evidence>
<dbReference type="PANTHER" id="PTHR47926">
    <property type="entry name" value="PENTATRICOPEPTIDE REPEAT-CONTAINING PROTEIN"/>
    <property type="match status" value="1"/>
</dbReference>
<dbReference type="Gramene" id="EFJ31938">
    <property type="protein sequence ID" value="EFJ31938"/>
    <property type="gene ID" value="SELMODRAFT_72052"/>
</dbReference>
<accession>D8R7U1</accession>
<dbReference type="GO" id="GO:0003723">
    <property type="term" value="F:RNA binding"/>
    <property type="evidence" value="ECO:0007669"/>
    <property type="project" value="InterPro"/>
</dbReference>
<dbReference type="AlphaFoldDB" id="D8R7U1"/>
<dbReference type="EMBL" id="GL377573">
    <property type="protein sequence ID" value="EFJ31938.1"/>
    <property type="molecule type" value="Genomic_DNA"/>
</dbReference>
<keyword evidence="4" id="KW-1185">Reference proteome</keyword>
<feature type="non-terminal residue" evidence="3">
    <location>
        <position position="154"/>
    </location>
</feature>
<sequence length="154" mass="16317">FNQIPCPTVAAWNAIISAHGQSGEWGAAIALFREMLLAGASPNEITFTAVLASCGHGGGLADGRHCFHSIAADFGRRAIADHYYCMIDLLGRAKQLRHAEELVAAMPYVPDPAARIALLSASCGDVERGARVADHLLQFSPENAASYNLISNAL</sequence>
<dbReference type="KEGG" id="smo:SELMODRAFT_72052"/>
<dbReference type="OrthoDB" id="185373at2759"/>
<gene>
    <name evidence="3" type="ORF">SELMODRAFT_72052</name>
</gene>
<dbReference type="OMA" id="CEVYINS"/>
<dbReference type="PANTHER" id="PTHR47926:SF533">
    <property type="entry name" value="DYW DOMAIN-CONTAINING PROTEIN"/>
    <property type="match status" value="1"/>
</dbReference>
<dbReference type="PROSITE" id="PS51375">
    <property type="entry name" value="PPR"/>
    <property type="match status" value="1"/>
</dbReference>
<dbReference type="NCBIfam" id="TIGR00756">
    <property type="entry name" value="PPR"/>
    <property type="match status" value="1"/>
</dbReference>
<dbReference type="InterPro" id="IPR046960">
    <property type="entry name" value="PPR_At4g14850-like_plant"/>
</dbReference>
<dbReference type="GO" id="GO:0009451">
    <property type="term" value="P:RNA modification"/>
    <property type="evidence" value="ECO:0007669"/>
    <property type="project" value="InterPro"/>
</dbReference>
<evidence type="ECO:0000256" key="1">
    <source>
        <dbReference type="ARBA" id="ARBA00022737"/>
    </source>
</evidence>
<protein>
    <recommendedName>
        <fullName evidence="5">Pentacotripeptide-repeat region of PRORP domain-containing protein</fullName>
    </recommendedName>
</protein>
<keyword evidence="1" id="KW-0677">Repeat</keyword>
<dbReference type="Gene3D" id="1.25.40.10">
    <property type="entry name" value="Tetratricopeptide repeat domain"/>
    <property type="match status" value="1"/>
</dbReference>
<feature type="repeat" description="PPR" evidence="2">
    <location>
        <begin position="8"/>
        <end position="42"/>
    </location>
</feature>
<name>D8R7U1_SELML</name>
<reference evidence="3 4" key="1">
    <citation type="journal article" date="2011" name="Science">
        <title>The Selaginella genome identifies genetic changes associated with the evolution of vascular plants.</title>
        <authorList>
            <person name="Banks J.A."/>
            <person name="Nishiyama T."/>
            <person name="Hasebe M."/>
            <person name="Bowman J.L."/>
            <person name="Gribskov M."/>
            <person name="dePamphilis C."/>
            <person name="Albert V.A."/>
            <person name="Aono N."/>
            <person name="Aoyama T."/>
            <person name="Ambrose B.A."/>
            <person name="Ashton N.W."/>
            <person name="Axtell M.J."/>
            <person name="Barker E."/>
            <person name="Barker M.S."/>
            <person name="Bennetzen J.L."/>
            <person name="Bonawitz N.D."/>
            <person name="Chapple C."/>
            <person name="Cheng C."/>
            <person name="Correa L.G."/>
            <person name="Dacre M."/>
            <person name="DeBarry J."/>
            <person name="Dreyer I."/>
            <person name="Elias M."/>
            <person name="Engstrom E.M."/>
            <person name="Estelle M."/>
            <person name="Feng L."/>
            <person name="Finet C."/>
            <person name="Floyd S.K."/>
            <person name="Frommer W.B."/>
            <person name="Fujita T."/>
            <person name="Gramzow L."/>
            <person name="Gutensohn M."/>
            <person name="Harholt J."/>
            <person name="Hattori M."/>
            <person name="Heyl A."/>
            <person name="Hirai T."/>
            <person name="Hiwatashi Y."/>
            <person name="Ishikawa M."/>
            <person name="Iwata M."/>
            <person name="Karol K.G."/>
            <person name="Koehler B."/>
            <person name="Kolukisaoglu U."/>
            <person name="Kubo M."/>
            <person name="Kurata T."/>
            <person name="Lalonde S."/>
            <person name="Li K."/>
            <person name="Li Y."/>
            <person name="Litt A."/>
            <person name="Lyons E."/>
            <person name="Manning G."/>
            <person name="Maruyama T."/>
            <person name="Michael T.P."/>
            <person name="Mikami K."/>
            <person name="Miyazaki S."/>
            <person name="Morinaga S."/>
            <person name="Murata T."/>
            <person name="Mueller-Roeber B."/>
            <person name="Nelson D.R."/>
            <person name="Obara M."/>
            <person name="Oguri Y."/>
            <person name="Olmstead R.G."/>
            <person name="Onodera N."/>
            <person name="Petersen B.L."/>
            <person name="Pils B."/>
            <person name="Prigge M."/>
            <person name="Rensing S.A."/>
            <person name="Riano-Pachon D.M."/>
            <person name="Roberts A.W."/>
            <person name="Sato Y."/>
            <person name="Scheller H.V."/>
            <person name="Schulz B."/>
            <person name="Schulz C."/>
            <person name="Shakirov E.V."/>
            <person name="Shibagaki N."/>
            <person name="Shinohara N."/>
            <person name="Shippen D.E."/>
            <person name="Soerensen I."/>
            <person name="Sotooka R."/>
            <person name="Sugimoto N."/>
            <person name="Sugita M."/>
            <person name="Sumikawa N."/>
            <person name="Tanurdzic M."/>
            <person name="Theissen G."/>
            <person name="Ulvskov P."/>
            <person name="Wakazuki S."/>
            <person name="Weng J.K."/>
            <person name="Willats W.W."/>
            <person name="Wipf D."/>
            <person name="Wolf P.G."/>
            <person name="Yang L."/>
            <person name="Zimmer A.D."/>
            <person name="Zhu Q."/>
            <person name="Mitros T."/>
            <person name="Hellsten U."/>
            <person name="Loque D."/>
            <person name="Otillar R."/>
            <person name="Salamov A."/>
            <person name="Schmutz J."/>
            <person name="Shapiro H."/>
            <person name="Lindquist E."/>
            <person name="Lucas S."/>
            <person name="Rokhsar D."/>
            <person name="Grigoriev I.V."/>
        </authorList>
    </citation>
    <scope>NUCLEOTIDE SEQUENCE [LARGE SCALE GENOMIC DNA]</scope>
</reference>
<dbReference type="Pfam" id="PF01535">
    <property type="entry name" value="PPR"/>
    <property type="match status" value="1"/>
</dbReference>
<dbReference type="STRING" id="88036.D8R7U1"/>
<evidence type="ECO:0008006" key="5">
    <source>
        <dbReference type="Google" id="ProtNLM"/>
    </source>
</evidence>
<organism evidence="4">
    <name type="scientific">Selaginella moellendorffii</name>
    <name type="common">Spikemoss</name>
    <dbReference type="NCBI Taxonomy" id="88036"/>
    <lineage>
        <taxon>Eukaryota</taxon>
        <taxon>Viridiplantae</taxon>
        <taxon>Streptophyta</taxon>
        <taxon>Embryophyta</taxon>
        <taxon>Tracheophyta</taxon>
        <taxon>Lycopodiopsida</taxon>
        <taxon>Selaginellales</taxon>
        <taxon>Selaginellaceae</taxon>
        <taxon>Selaginella</taxon>
    </lineage>
</organism>
<dbReference type="InParanoid" id="D8R7U1"/>
<dbReference type="HOGENOM" id="CLU_002706_0_0_1"/>
<feature type="non-terminal residue" evidence="3">
    <location>
        <position position="1"/>
    </location>
</feature>
<dbReference type="eggNOG" id="KOG4197">
    <property type="taxonomic scope" value="Eukaryota"/>
</dbReference>
<proteinExistence type="predicted"/>
<dbReference type="InterPro" id="IPR002885">
    <property type="entry name" value="PPR_rpt"/>
</dbReference>
<dbReference type="Pfam" id="PF13041">
    <property type="entry name" value="PPR_2"/>
    <property type="match status" value="1"/>
</dbReference>